<evidence type="ECO:0000256" key="2">
    <source>
        <dbReference type="ARBA" id="ARBA00022617"/>
    </source>
</evidence>
<keyword evidence="4" id="KW-0249">Electron transport</keyword>
<gene>
    <name evidence="9" type="ORF">SAMN04488136_10964</name>
</gene>
<dbReference type="STRING" id="861298.SAMN04488136_10964"/>
<dbReference type="InterPro" id="IPR036909">
    <property type="entry name" value="Cyt_c-like_dom_sf"/>
</dbReference>
<keyword evidence="5 6" id="KW-0408">Iron</keyword>
<evidence type="ECO:0000256" key="3">
    <source>
        <dbReference type="ARBA" id="ARBA00022723"/>
    </source>
</evidence>
<dbReference type="Gene3D" id="1.10.760.10">
    <property type="entry name" value="Cytochrome c-like domain"/>
    <property type="match status" value="1"/>
</dbReference>
<feature type="signal peptide" evidence="7">
    <location>
        <begin position="1"/>
        <end position="23"/>
    </location>
</feature>
<evidence type="ECO:0000313" key="10">
    <source>
        <dbReference type="Proteomes" id="UP000198854"/>
    </source>
</evidence>
<dbReference type="PANTHER" id="PTHR33751">
    <property type="entry name" value="CBB3-TYPE CYTOCHROME C OXIDASE SUBUNIT FIXP"/>
    <property type="match status" value="1"/>
</dbReference>
<accession>A0A1G8A000</accession>
<dbReference type="GO" id="GO:0009055">
    <property type="term" value="F:electron transfer activity"/>
    <property type="evidence" value="ECO:0007669"/>
    <property type="project" value="InterPro"/>
</dbReference>
<keyword evidence="3 6" id="KW-0479">Metal-binding</keyword>
<feature type="domain" description="Cytochrome c" evidence="8">
    <location>
        <begin position="21"/>
        <end position="107"/>
    </location>
</feature>
<proteinExistence type="predicted"/>
<keyword evidence="1" id="KW-0813">Transport</keyword>
<reference evidence="9 10" key="1">
    <citation type="submission" date="2016-10" db="EMBL/GenBank/DDBJ databases">
        <authorList>
            <person name="de Groot N.N."/>
        </authorList>
    </citation>
    <scope>NUCLEOTIDE SEQUENCE [LARGE SCALE GENOMIC DNA]</scope>
    <source>
        <strain evidence="9 10">CGMCC 1.10228</strain>
    </source>
</reference>
<evidence type="ECO:0000256" key="7">
    <source>
        <dbReference type="SAM" id="SignalP"/>
    </source>
</evidence>
<evidence type="ECO:0000256" key="6">
    <source>
        <dbReference type="PROSITE-ProRule" id="PRU00433"/>
    </source>
</evidence>
<dbReference type="GO" id="GO:0020037">
    <property type="term" value="F:heme binding"/>
    <property type="evidence" value="ECO:0007669"/>
    <property type="project" value="InterPro"/>
</dbReference>
<dbReference type="Proteomes" id="UP000198854">
    <property type="component" value="Unassembled WGS sequence"/>
</dbReference>
<feature type="chain" id="PRO_5011534933" evidence="7">
    <location>
        <begin position="24"/>
        <end position="110"/>
    </location>
</feature>
<dbReference type="SUPFAM" id="SSF46626">
    <property type="entry name" value="Cytochrome c"/>
    <property type="match status" value="1"/>
</dbReference>
<evidence type="ECO:0000256" key="4">
    <source>
        <dbReference type="ARBA" id="ARBA00022982"/>
    </source>
</evidence>
<evidence type="ECO:0000256" key="5">
    <source>
        <dbReference type="ARBA" id="ARBA00023004"/>
    </source>
</evidence>
<keyword evidence="2 6" id="KW-0349">Heme</keyword>
<keyword evidence="10" id="KW-1185">Reference proteome</keyword>
<organism evidence="9 10">
    <name type="scientific">Vibrio xiamenensis</name>
    <dbReference type="NCBI Taxonomy" id="861298"/>
    <lineage>
        <taxon>Bacteria</taxon>
        <taxon>Pseudomonadati</taxon>
        <taxon>Pseudomonadota</taxon>
        <taxon>Gammaproteobacteria</taxon>
        <taxon>Vibrionales</taxon>
        <taxon>Vibrionaceae</taxon>
        <taxon>Vibrio</taxon>
    </lineage>
</organism>
<dbReference type="Pfam" id="PF00034">
    <property type="entry name" value="Cytochrom_C"/>
    <property type="match status" value="1"/>
</dbReference>
<dbReference type="AlphaFoldDB" id="A0A1G8A000"/>
<sequence>MKTSLPLFSLLGACMMAMPNAQALNGDPKLGKIKAPSCVFCHGKNGVATNSAYPNLAGQSPQYLYSAMKDYQQGLRQGPNAKMMQVQLSKLTDQDLRDVATFFASPSSAN</sequence>
<dbReference type="InterPro" id="IPR050597">
    <property type="entry name" value="Cytochrome_c_Oxidase_Subunit"/>
</dbReference>
<keyword evidence="7" id="KW-0732">Signal</keyword>
<protein>
    <submittedName>
        <fullName evidence="9">Cytochrome c553</fullName>
    </submittedName>
</protein>
<evidence type="ECO:0000313" key="9">
    <source>
        <dbReference type="EMBL" id="SDH14274.1"/>
    </source>
</evidence>
<evidence type="ECO:0000256" key="1">
    <source>
        <dbReference type="ARBA" id="ARBA00022448"/>
    </source>
</evidence>
<dbReference type="PANTHER" id="PTHR33751:SF9">
    <property type="entry name" value="CYTOCHROME C4"/>
    <property type="match status" value="1"/>
</dbReference>
<name>A0A1G8A000_9VIBR</name>
<dbReference type="GO" id="GO:0046872">
    <property type="term" value="F:metal ion binding"/>
    <property type="evidence" value="ECO:0007669"/>
    <property type="project" value="UniProtKB-KW"/>
</dbReference>
<dbReference type="InterPro" id="IPR009056">
    <property type="entry name" value="Cyt_c-like_dom"/>
</dbReference>
<dbReference type="PROSITE" id="PS51007">
    <property type="entry name" value="CYTC"/>
    <property type="match status" value="1"/>
</dbReference>
<dbReference type="EMBL" id="FNDD01000009">
    <property type="protein sequence ID" value="SDH14274.1"/>
    <property type="molecule type" value="Genomic_DNA"/>
</dbReference>
<evidence type="ECO:0000259" key="8">
    <source>
        <dbReference type="PROSITE" id="PS51007"/>
    </source>
</evidence>